<dbReference type="EMBL" id="CAQQ02377180">
    <property type="status" value="NOT_ANNOTATED_CDS"/>
    <property type="molecule type" value="Genomic_DNA"/>
</dbReference>
<keyword evidence="3" id="KW-1185">Reference proteome</keyword>
<proteinExistence type="predicted"/>
<dbReference type="EnsemblMetazoa" id="MESCA009699-RA">
    <property type="protein sequence ID" value="MESCA009699-PA"/>
    <property type="gene ID" value="MESCA009699"/>
</dbReference>
<feature type="compositionally biased region" description="Basic and acidic residues" evidence="1">
    <location>
        <begin position="82"/>
        <end position="96"/>
    </location>
</feature>
<evidence type="ECO:0000256" key="1">
    <source>
        <dbReference type="SAM" id="MobiDB-lite"/>
    </source>
</evidence>
<name>T1H0L8_MEGSC</name>
<evidence type="ECO:0000313" key="3">
    <source>
        <dbReference type="Proteomes" id="UP000015102"/>
    </source>
</evidence>
<dbReference type="Proteomes" id="UP000015102">
    <property type="component" value="Unassembled WGS sequence"/>
</dbReference>
<reference evidence="3" key="1">
    <citation type="submission" date="2013-02" db="EMBL/GenBank/DDBJ databases">
        <authorList>
            <person name="Hughes D."/>
        </authorList>
    </citation>
    <scope>NUCLEOTIDE SEQUENCE</scope>
    <source>
        <strain>Durham</strain>
        <strain evidence="3">NC isolate 2 -- Noor lab</strain>
    </source>
</reference>
<accession>T1H0L8</accession>
<evidence type="ECO:0000313" key="2">
    <source>
        <dbReference type="EnsemblMetazoa" id="MESCA009699-PA"/>
    </source>
</evidence>
<dbReference type="HOGENOM" id="CLU_2090796_0_0_1"/>
<protein>
    <submittedName>
        <fullName evidence="2">Uncharacterized protein</fullName>
    </submittedName>
</protein>
<reference evidence="2" key="2">
    <citation type="submission" date="2015-06" db="UniProtKB">
        <authorList>
            <consortium name="EnsemblMetazoa"/>
        </authorList>
    </citation>
    <scope>IDENTIFICATION</scope>
</reference>
<sequence length="117" mass="13486">MNGFDHSLGGGDLYYQSYELNNINRRSADNFRDRLGSYSESCHYNNENDEVFSPTICNKTQTLPVFSSVNGIRRHSAGNYGPRERRCESFSDEVPKKMAPKPPLLSPTHHKYNNRRK</sequence>
<feature type="region of interest" description="Disordered" evidence="1">
    <location>
        <begin position="76"/>
        <end position="117"/>
    </location>
</feature>
<organism evidence="2 3">
    <name type="scientific">Megaselia scalaris</name>
    <name type="common">Humpbacked fly</name>
    <name type="synonym">Phora scalaris</name>
    <dbReference type="NCBI Taxonomy" id="36166"/>
    <lineage>
        <taxon>Eukaryota</taxon>
        <taxon>Metazoa</taxon>
        <taxon>Ecdysozoa</taxon>
        <taxon>Arthropoda</taxon>
        <taxon>Hexapoda</taxon>
        <taxon>Insecta</taxon>
        <taxon>Pterygota</taxon>
        <taxon>Neoptera</taxon>
        <taxon>Endopterygota</taxon>
        <taxon>Diptera</taxon>
        <taxon>Brachycera</taxon>
        <taxon>Muscomorpha</taxon>
        <taxon>Platypezoidea</taxon>
        <taxon>Phoridae</taxon>
        <taxon>Megaseliini</taxon>
        <taxon>Megaselia</taxon>
    </lineage>
</organism>
<feature type="compositionally biased region" description="Basic residues" evidence="1">
    <location>
        <begin position="108"/>
        <end position="117"/>
    </location>
</feature>
<dbReference type="AlphaFoldDB" id="T1H0L8"/>